<dbReference type="InterPro" id="IPR026276">
    <property type="entry name" value="Baseplate_GpP"/>
</dbReference>
<dbReference type="Gene3D" id="3.30.1920.10">
    <property type="entry name" value="Baseplate protein-like domains - 2 layer sandwich fold"/>
    <property type="match status" value="1"/>
</dbReference>
<dbReference type="Pfam" id="PF22255">
    <property type="entry name" value="Gp44-like_2nd"/>
    <property type="match status" value="1"/>
</dbReference>
<proteinExistence type="predicted"/>
<dbReference type="InterPro" id="IPR053981">
    <property type="entry name" value="Gp44/GpP-like_2nd"/>
</dbReference>
<dbReference type="InterPro" id="IPR023399">
    <property type="entry name" value="Baseplate-like_2-layer_sand"/>
</dbReference>
<accession>A0ABX6MBW3</accession>
<sequence>MQDDLTLVVGGMRLSGWDSIRVTAGIERCPNEFDITMTERFAGELAGASTVVNAGDACDVLLGDDVVIRGYLDRFIPTINAGQHAIQAAGRGRCQDLVDCAAEWPGGQITASSALGVAQKLCEPYALSATCLGDAGGPIPLMVLNNGETAFEIIERVCRYSALLAYEGPDGNLVLSQVGTAKAASGFQQGVNVTSASCAFSADQQFSEYLVVRMSMDVLQDAGDAGNTVETVTNPNIKRHRRRVIVSEGGDMGSDVAKQRALWECSRRWGRAAQLRLTTDSWRDSSGKLYTPNTLVDIDIPFLKIVKRSWLISEVTYRRDAEGTAADLVIMPPEAFAPEPILLQQGPAELGQQ</sequence>
<evidence type="ECO:0000313" key="5">
    <source>
        <dbReference type="Proteomes" id="UP000503117"/>
    </source>
</evidence>
<dbReference type="InterPro" id="IPR053982">
    <property type="entry name" value="Gp44/GpP-like_C"/>
</dbReference>
<evidence type="ECO:0008006" key="6">
    <source>
        <dbReference type="Google" id="ProtNLM"/>
    </source>
</evidence>
<keyword evidence="5" id="KW-1185">Reference proteome</keyword>
<dbReference type="Gene3D" id="3.55.50.10">
    <property type="entry name" value="Baseplate protein-like domains"/>
    <property type="match status" value="1"/>
</dbReference>
<evidence type="ECO:0000259" key="3">
    <source>
        <dbReference type="Pfam" id="PF22255"/>
    </source>
</evidence>
<dbReference type="Gene3D" id="2.30.300.10">
    <property type="entry name" value="Baseplate protein-like domain - beta roll fold"/>
    <property type="match status" value="1"/>
</dbReference>
<dbReference type="EMBL" id="CP051684">
    <property type="protein sequence ID" value="QJD91809.1"/>
    <property type="molecule type" value="Genomic_DNA"/>
</dbReference>
<evidence type="ECO:0000259" key="2">
    <source>
        <dbReference type="Pfam" id="PF21929"/>
    </source>
</evidence>
<evidence type="ECO:0000313" key="4">
    <source>
        <dbReference type="EMBL" id="QJD91809.1"/>
    </source>
</evidence>
<feature type="domain" description="Baseplate hub protein gp44/GpP-like second" evidence="3">
    <location>
        <begin position="94"/>
        <end position="176"/>
    </location>
</feature>
<dbReference type="InterPro" id="IPR049354">
    <property type="entry name" value="GpP-like_N"/>
</dbReference>
<dbReference type="Pfam" id="PF21929">
    <property type="entry name" value="GpP_4th"/>
    <property type="match status" value="1"/>
</dbReference>
<reference evidence="4 5" key="1">
    <citation type="submission" date="2020-04" db="EMBL/GenBank/DDBJ databases">
        <title>Genome sequencing of novel species.</title>
        <authorList>
            <person name="Heo J."/>
            <person name="Kim S.-J."/>
            <person name="Kim J.-S."/>
            <person name="Hong S.-B."/>
            <person name="Kwon S.-W."/>
        </authorList>
    </citation>
    <scope>NUCLEOTIDE SEQUENCE [LARGE SCALE GENOMIC DNA]</scope>
    <source>
        <strain evidence="4 5">AF9R3</strain>
    </source>
</reference>
<organism evidence="4 5">
    <name type="scientific">Duganella dendranthematis</name>
    <dbReference type="NCBI Taxonomy" id="2728021"/>
    <lineage>
        <taxon>Bacteria</taxon>
        <taxon>Pseudomonadati</taxon>
        <taxon>Pseudomonadota</taxon>
        <taxon>Betaproteobacteria</taxon>
        <taxon>Burkholderiales</taxon>
        <taxon>Oxalobacteraceae</taxon>
        <taxon>Telluria group</taxon>
        <taxon>Duganella</taxon>
    </lineage>
</organism>
<dbReference type="Proteomes" id="UP000503117">
    <property type="component" value="Chromosome"/>
</dbReference>
<dbReference type="SUPFAM" id="SSF69279">
    <property type="entry name" value="Phage tail proteins"/>
    <property type="match status" value="2"/>
</dbReference>
<dbReference type="PIRSF" id="PIRSF004440">
    <property type="entry name" value="GpP"/>
    <property type="match status" value="1"/>
</dbReference>
<protein>
    <recommendedName>
        <fullName evidence="6">Phage tail protein</fullName>
    </recommendedName>
</protein>
<name>A0ABX6MBW3_9BURK</name>
<dbReference type="Pfam" id="PF21683">
    <property type="entry name" value="GpP-like_1st"/>
    <property type="match status" value="1"/>
</dbReference>
<feature type="domain" description="Baseplate hub protein gp44/GpP-like C-terminal" evidence="2">
    <location>
        <begin position="256"/>
        <end position="339"/>
    </location>
</feature>
<gene>
    <name evidence="4" type="ORF">HH213_17965</name>
</gene>
<evidence type="ECO:0000259" key="1">
    <source>
        <dbReference type="Pfam" id="PF21683"/>
    </source>
</evidence>
<dbReference type="RefSeq" id="WP_169113126.1">
    <property type="nucleotide sequence ID" value="NZ_CP051684.1"/>
</dbReference>
<feature type="domain" description="Baseplate hub protein gp44-like N-terminal" evidence="1">
    <location>
        <begin position="5"/>
        <end position="91"/>
    </location>
</feature>